<comment type="caution">
    <text evidence="1">The sequence shown here is derived from an EMBL/GenBank/DDBJ whole genome shotgun (WGS) entry which is preliminary data.</text>
</comment>
<sequence length="118" mass="13934">MNHVISFTGYDETIDWHIVEVNEALATLQIDVWHQDKRIHQMTLSFEEYDRFAHEFRIVHEQFPGIVSFENAGFIFELIYNRLGHVRIDWRHVDESNHTLQSDQSYVGQALGLIGVYT</sequence>
<accession>A0ABX2V7A9</accession>
<evidence type="ECO:0000313" key="1">
    <source>
        <dbReference type="EMBL" id="OAN12760.1"/>
    </source>
</evidence>
<protein>
    <submittedName>
        <fullName evidence="1">Uncharacterized protein</fullName>
    </submittedName>
</protein>
<dbReference type="Proteomes" id="UP000078447">
    <property type="component" value="Unassembled WGS sequence"/>
</dbReference>
<gene>
    <name evidence="1" type="ORF">A3783_10585</name>
</gene>
<proteinExistence type="predicted"/>
<evidence type="ECO:0000313" key="2">
    <source>
        <dbReference type="Proteomes" id="UP000078447"/>
    </source>
</evidence>
<name>A0ABX2V7A9_9BACL</name>
<dbReference type="EMBL" id="LVVL01000012">
    <property type="protein sequence ID" value="OAN12760.1"/>
    <property type="molecule type" value="Genomic_DNA"/>
</dbReference>
<reference evidence="1 2" key="1">
    <citation type="submission" date="2016-03" db="EMBL/GenBank/DDBJ databases">
        <authorList>
            <person name="Cho S.-Y."/>
            <person name="Lim S."/>
            <person name="Kim H."/>
            <person name="Soh E.H."/>
            <person name="Moon J.S."/>
        </authorList>
    </citation>
    <scope>NUCLEOTIDE SEQUENCE [LARGE SCALE GENOMIC DNA]</scope>
    <source>
        <strain evidence="1 2">KCTC 3810</strain>
    </source>
</reference>
<organism evidence="1 2">
    <name type="scientific">Exiguobacterium undae</name>
    <dbReference type="NCBI Taxonomy" id="169177"/>
    <lineage>
        <taxon>Bacteria</taxon>
        <taxon>Bacillati</taxon>
        <taxon>Bacillota</taxon>
        <taxon>Bacilli</taxon>
        <taxon>Bacillales</taxon>
        <taxon>Bacillales Family XII. Incertae Sedis</taxon>
        <taxon>Exiguobacterium</taxon>
    </lineage>
</organism>
<keyword evidence="2" id="KW-1185">Reference proteome</keyword>